<feature type="transmembrane region" description="Helical" evidence="6">
    <location>
        <begin position="341"/>
        <end position="362"/>
    </location>
</feature>
<feature type="transmembrane region" description="Helical" evidence="6">
    <location>
        <begin position="298"/>
        <end position="321"/>
    </location>
</feature>
<keyword evidence="4 6" id="KW-0472">Membrane</keyword>
<evidence type="ECO:0000256" key="2">
    <source>
        <dbReference type="ARBA" id="ARBA00022692"/>
    </source>
</evidence>
<evidence type="ECO:0000256" key="4">
    <source>
        <dbReference type="ARBA" id="ARBA00023136"/>
    </source>
</evidence>
<comment type="caution">
    <text evidence="7">The sequence shown here is derived from an EMBL/GenBank/DDBJ whole genome shotgun (WGS) entry which is preliminary data.</text>
</comment>
<evidence type="ECO:0000313" key="8">
    <source>
        <dbReference type="Proteomes" id="UP001447188"/>
    </source>
</evidence>
<feature type="transmembrane region" description="Helical" evidence="6">
    <location>
        <begin position="112"/>
        <end position="133"/>
    </location>
</feature>
<organism evidence="7 8">
    <name type="scientific">Discina gigas</name>
    <dbReference type="NCBI Taxonomy" id="1032678"/>
    <lineage>
        <taxon>Eukaryota</taxon>
        <taxon>Fungi</taxon>
        <taxon>Dikarya</taxon>
        <taxon>Ascomycota</taxon>
        <taxon>Pezizomycotina</taxon>
        <taxon>Pezizomycetes</taxon>
        <taxon>Pezizales</taxon>
        <taxon>Discinaceae</taxon>
        <taxon>Discina</taxon>
    </lineage>
</organism>
<feature type="transmembrane region" description="Helical" evidence="6">
    <location>
        <begin position="186"/>
        <end position="203"/>
    </location>
</feature>
<name>A0ABR3GVY4_9PEZI</name>
<dbReference type="PANTHER" id="PTHR31162">
    <property type="entry name" value="MALIC ACID TRANSPORT PROTEIN-RELATED"/>
    <property type="match status" value="1"/>
</dbReference>
<dbReference type="InterPro" id="IPR038665">
    <property type="entry name" value="Voltage-dep_anion_channel_sf"/>
</dbReference>
<comment type="subcellular location">
    <subcellularLocation>
        <location evidence="1">Membrane</location>
        <topology evidence="1">Multi-pass membrane protein</topology>
    </subcellularLocation>
</comment>
<feature type="transmembrane region" description="Helical" evidence="6">
    <location>
        <begin position="68"/>
        <end position="92"/>
    </location>
</feature>
<dbReference type="EMBL" id="JBBBZM010000006">
    <property type="protein sequence ID" value="KAL0640081.1"/>
    <property type="molecule type" value="Genomic_DNA"/>
</dbReference>
<reference evidence="7 8" key="1">
    <citation type="submission" date="2024-02" db="EMBL/GenBank/DDBJ databases">
        <title>Discinaceae phylogenomics.</title>
        <authorList>
            <person name="Dirks A.C."/>
            <person name="James T.Y."/>
        </authorList>
    </citation>
    <scope>NUCLEOTIDE SEQUENCE [LARGE SCALE GENOMIC DNA]</scope>
    <source>
        <strain evidence="7 8">ACD0624</strain>
    </source>
</reference>
<keyword evidence="3 6" id="KW-1133">Transmembrane helix</keyword>
<keyword evidence="8" id="KW-1185">Reference proteome</keyword>
<dbReference type="InterPro" id="IPR030185">
    <property type="entry name" value="Mae1"/>
</dbReference>
<dbReference type="Proteomes" id="UP001447188">
    <property type="component" value="Unassembled WGS sequence"/>
</dbReference>
<evidence type="ECO:0008006" key="9">
    <source>
        <dbReference type="Google" id="ProtNLM"/>
    </source>
</evidence>
<sequence length="402" mass="43924">MSLHRRLSDSSQQENSPLLPNSRGRNEGPHGWRDILENKMTWAWYTTVMSSGGVALLIYELPYQVHRLWVVGSIVYIASLIGFLLLLLIHLARFALNPRLIPASIAHPSEGLFVSTFAAALGILIIDGATYSHKMHTSSGSALRTFYWVFVLVAVIFGVATPLAQFSRSTPTHDTRDSAPMSVQQVLPLTLVGYAAAMVASHIDPGTGSYIAMPILYMGIAIQGMGILVSLLYLAGFVDSLYRYSLPVAASRPSMFISVGPPAFTAVSFALLAEQCLRHFPGTRTAPDHAVDIVGGVAMYYISFFIALMFWGLSLWFFLISTFSNLAVLRHMDIGLQQLEMFSLIFPNIGFALATTYISKLLGNPKVLAVTAEILDLVVVGAWAIVMLAMIFGIVTGRIFRG</sequence>
<feature type="region of interest" description="Disordered" evidence="5">
    <location>
        <begin position="1"/>
        <end position="30"/>
    </location>
</feature>
<feature type="compositionally biased region" description="Polar residues" evidence="5">
    <location>
        <begin position="9"/>
        <end position="19"/>
    </location>
</feature>
<dbReference type="Gene3D" id="1.50.10.150">
    <property type="entry name" value="Voltage-dependent anion channel"/>
    <property type="match status" value="1"/>
</dbReference>
<feature type="transmembrane region" description="Helical" evidence="6">
    <location>
        <begin position="374"/>
        <end position="400"/>
    </location>
</feature>
<feature type="transmembrane region" description="Helical" evidence="6">
    <location>
        <begin position="42"/>
        <end position="61"/>
    </location>
</feature>
<gene>
    <name evidence="7" type="ORF">Q9L58_000909</name>
</gene>
<feature type="transmembrane region" description="Helical" evidence="6">
    <location>
        <begin position="215"/>
        <end position="235"/>
    </location>
</feature>
<dbReference type="InterPro" id="IPR004695">
    <property type="entry name" value="SLAC1/Mae1/Ssu1/TehA"/>
</dbReference>
<evidence type="ECO:0000256" key="1">
    <source>
        <dbReference type="ARBA" id="ARBA00004141"/>
    </source>
</evidence>
<dbReference type="PANTHER" id="PTHR31162:SF0">
    <property type="entry name" value="MALIC ACID TRANSPORT PROTEIN"/>
    <property type="match status" value="1"/>
</dbReference>
<proteinExistence type="predicted"/>
<protein>
    <recommendedName>
        <fullName evidence="9">C4-dicarboxylate transporter/malic acid transport protein</fullName>
    </recommendedName>
</protein>
<keyword evidence="2 6" id="KW-0812">Transmembrane</keyword>
<dbReference type="Pfam" id="PF03595">
    <property type="entry name" value="SLAC1"/>
    <property type="match status" value="1"/>
</dbReference>
<evidence type="ECO:0000256" key="5">
    <source>
        <dbReference type="SAM" id="MobiDB-lite"/>
    </source>
</evidence>
<accession>A0ABR3GVY4</accession>
<evidence type="ECO:0000256" key="6">
    <source>
        <dbReference type="SAM" id="Phobius"/>
    </source>
</evidence>
<feature type="transmembrane region" description="Helical" evidence="6">
    <location>
        <begin position="145"/>
        <end position="166"/>
    </location>
</feature>
<evidence type="ECO:0000256" key="3">
    <source>
        <dbReference type="ARBA" id="ARBA00022989"/>
    </source>
</evidence>
<evidence type="ECO:0000313" key="7">
    <source>
        <dbReference type="EMBL" id="KAL0640081.1"/>
    </source>
</evidence>